<dbReference type="PROSITE" id="PS50238">
    <property type="entry name" value="RHOGAP"/>
    <property type="match status" value="1"/>
</dbReference>
<organism evidence="3 4">
    <name type="scientific">Pristionchus mayeri</name>
    <dbReference type="NCBI Taxonomy" id="1317129"/>
    <lineage>
        <taxon>Eukaryota</taxon>
        <taxon>Metazoa</taxon>
        <taxon>Ecdysozoa</taxon>
        <taxon>Nematoda</taxon>
        <taxon>Chromadorea</taxon>
        <taxon>Rhabditida</taxon>
        <taxon>Rhabditina</taxon>
        <taxon>Diplogasteromorpha</taxon>
        <taxon>Diplogasteroidea</taxon>
        <taxon>Neodiplogasteridae</taxon>
        <taxon>Pristionchus</taxon>
    </lineage>
</organism>
<dbReference type="InterPro" id="IPR000198">
    <property type="entry name" value="RhoGAP_dom"/>
</dbReference>
<dbReference type="GO" id="GO:0007165">
    <property type="term" value="P:signal transduction"/>
    <property type="evidence" value="ECO:0007669"/>
    <property type="project" value="InterPro"/>
</dbReference>
<evidence type="ECO:0000259" key="2">
    <source>
        <dbReference type="PROSITE" id="PS50238"/>
    </source>
</evidence>
<feature type="compositionally biased region" description="Basic residues" evidence="1">
    <location>
        <begin position="137"/>
        <end position="148"/>
    </location>
</feature>
<dbReference type="AlphaFoldDB" id="A0AAN5CFR7"/>
<feature type="domain" description="Rho-GAP" evidence="2">
    <location>
        <begin position="1"/>
        <end position="61"/>
    </location>
</feature>
<dbReference type="SUPFAM" id="SSF48350">
    <property type="entry name" value="GTPase activation domain, GAP"/>
    <property type="match status" value="1"/>
</dbReference>
<feature type="compositionally biased region" description="Polar residues" evidence="1">
    <location>
        <begin position="238"/>
        <end position="247"/>
    </location>
</feature>
<feature type="region of interest" description="Disordered" evidence="1">
    <location>
        <begin position="66"/>
        <end position="103"/>
    </location>
</feature>
<feature type="compositionally biased region" description="Basic and acidic residues" evidence="1">
    <location>
        <begin position="117"/>
        <end position="128"/>
    </location>
</feature>
<feature type="compositionally biased region" description="Basic and acidic residues" evidence="1">
    <location>
        <begin position="76"/>
        <end position="85"/>
    </location>
</feature>
<feature type="compositionally biased region" description="Low complexity" evidence="1">
    <location>
        <begin position="379"/>
        <end position="391"/>
    </location>
</feature>
<evidence type="ECO:0000256" key="1">
    <source>
        <dbReference type="SAM" id="MobiDB-lite"/>
    </source>
</evidence>
<reference evidence="4" key="1">
    <citation type="submission" date="2022-10" db="EMBL/GenBank/DDBJ databases">
        <title>Genome assembly of Pristionchus species.</title>
        <authorList>
            <person name="Yoshida K."/>
            <person name="Sommer R.J."/>
        </authorList>
    </citation>
    <scope>NUCLEOTIDE SEQUENCE [LARGE SCALE GENOMIC DNA]</scope>
    <source>
        <strain evidence="4">RS5460</strain>
    </source>
</reference>
<proteinExistence type="predicted"/>
<keyword evidence="4" id="KW-1185">Reference proteome</keyword>
<evidence type="ECO:0000313" key="4">
    <source>
        <dbReference type="Proteomes" id="UP001328107"/>
    </source>
</evidence>
<evidence type="ECO:0000313" key="3">
    <source>
        <dbReference type="EMBL" id="GMR42182.1"/>
    </source>
</evidence>
<protein>
    <recommendedName>
        <fullName evidence="2">Rho-GAP domain-containing protein</fullName>
    </recommendedName>
</protein>
<dbReference type="InterPro" id="IPR008936">
    <property type="entry name" value="Rho_GTPase_activation_prot"/>
</dbReference>
<dbReference type="Gene3D" id="1.10.555.10">
    <property type="entry name" value="Rho GTPase activation protein"/>
    <property type="match status" value="1"/>
</dbReference>
<feature type="compositionally biased region" description="Low complexity" evidence="1">
    <location>
        <begin position="282"/>
        <end position="292"/>
    </location>
</feature>
<feature type="compositionally biased region" description="Basic and acidic residues" evidence="1">
    <location>
        <begin position="395"/>
        <end position="427"/>
    </location>
</feature>
<dbReference type="PANTHER" id="PTHR23175">
    <property type="entry name" value="PDZ DOMAIN-CONTAINING PROTEIN"/>
    <property type="match status" value="1"/>
</dbReference>
<feature type="compositionally biased region" description="Polar residues" evidence="1">
    <location>
        <begin position="179"/>
        <end position="191"/>
    </location>
</feature>
<dbReference type="PANTHER" id="PTHR23175:SF23">
    <property type="entry name" value="PDZ DOMAIN-CONTAINING PROTEIN"/>
    <property type="match status" value="1"/>
</dbReference>
<feature type="region of interest" description="Disordered" evidence="1">
    <location>
        <begin position="117"/>
        <end position="266"/>
    </location>
</feature>
<dbReference type="EMBL" id="BTRK01000003">
    <property type="protein sequence ID" value="GMR42182.1"/>
    <property type="molecule type" value="Genomic_DNA"/>
</dbReference>
<feature type="region of interest" description="Disordered" evidence="1">
    <location>
        <begin position="282"/>
        <end position="305"/>
    </location>
</feature>
<dbReference type="Proteomes" id="UP001328107">
    <property type="component" value="Unassembled WGS sequence"/>
</dbReference>
<feature type="region of interest" description="Disordered" evidence="1">
    <location>
        <begin position="378"/>
        <end position="494"/>
    </location>
</feature>
<accession>A0AAN5CFR7</accession>
<name>A0AAN5CFR7_9BILA</name>
<sequence length="494" mass="54760">MHLHEVAQHSESNRMEVRNVSLMFGPSIVRPSDDSMATMVTHMSDQCRIVETFLQYREWMFNDEGTSEDVVPLETPSDRENREAPKTSGMDSAPPGVSTASFNDMHSMIIRANERQAEEMMKENDKGKIKNILNVRRSSKRDKSKRAKGVSDPIPSTSQSSAPSSSSSQSKKNLKSSRTETSVDSAFSGNYQERDIDAEIASRSKCSSEESTRMGSADRKEEIDDECEEVMSVKEEFSQLSMYSSQGHPPPPNNDDRRKHQETLSSARRIFIAGSEAAALDSLSSSHSQTSATMDALTSHTQHLHQAASPALEVYSAETREKIRRMQLLGTNAWRNVEKPCSPSREDAISFTSDYSTTSSLAPSQSIGVVVASFDGLGPSSSDYASSDPSPCGRRMREEKEENGRLSRPDNLRIGERSEEEKKERGIRQGRRHTLSGSEDEQIPPVSTWELTRGRSYPSIDNRLVSPPSLPCQPPAITRTSPNEMTPASGDEQL</sequence>
<dbReference type="Pfam" id="PF00620">
    <property type="entry name" value="RhoGAP"/>
    <property type="match status" value="1"/>
</dbReference>
<feature type="compositionally biased region" description="Low complexity" evidence="1">
    <location>
        <begin position="156"/>
        <end position="171"/>
    </location>
</feature>
<comment type="caution">
    <text evidence="3">The sequence shown here is derived from an EMBL/GenBank/DDBJ whole genome shotgun (WGS) entry which is preliminary data.</text>
</comment>
<gene>
    <name evidence="3" type="ORF">PMAYCL1PPCAC_12377</name>
</gene>
<feature type="compositionally biased region" description="Basic and acidic residues" evidence="1">
    <location>
        <begin position="192"/>
        <end position="222"/>
    </location>
</feature>